<evidence type="ECO:0000256" key="4">
    <source>
        <dbReference type="ARBA" id="ARBA00022989"/>
    </source>
</evidence>
<gene>
    <name evidence="8" type="ORF">GCM10009105_12210</name>
</gene>
<evidence type="ECO:0000256" key="6">
    <source>
        <dbReference type="SAM" id="Phobius"/>
    </source>
</evidence>
<feature type="transmembrane region" description="Helical" evidence="6">
    <location>
        <begin position="284"/>
        <end position="303"/>
    </location>
</feature>
<evidence type="ECO:0000256" key="1">
    <source>
        <dbReference type="ARBA" id="ARBA00004651"/>
    </source>
</evidence>
<dbReference type="RefSeq" id="WP_343788237.1">
    <property type="nucleotide sequence ID" value="NZ_BAAAEU010000006.1"/>
</dbReference>
<sequence>MENSSYALVLTGSVLPGYAPEAVWPALATYFRMEPAKLTAQLLARAPLAIKQSDDLGKLQTLQAGIAAVGAEAEICAPDGRPALFVLLDNAPRGPVPRVLVEERVQHGLWPNTLSVAEVGSSVWKPYREFDVTIAPAPAPPPPPPVDRPFHAGDVAATIVPSAPAPAPIDNEPAFLPAGAAIHAGFWRRCAAMLVDGILIGMATSIVQAVLGIGMLGAVANQHPAAMVGMILPALLIAFIGQWLYFALFESASVQATPGKLALGVKVVDDCGRRIGFGRASGRYFGKIVSSLIFNIGYLLAGWTERKQALHDMLAGTLVVFREVQPGQALPEVRPPMPWYGWLLNILLVAGMAFAIVAFWTVMHTLAGLAASSTPGGSGF</sequence>
<dbReference type="PANTHER" id="PTHR36115:SF6">
    <property type="entry name" value="PROLINE-RICH ANTIGEN HOMOLOG"/>
    <property type="match status" value="1"/>
</dbReference>
<evidence type="ECO:0000256" key="3">
    <source>
        <dbReference type="ARBA" id="ARBA00022692"/>
    </source>
</evidence>
<feature type="transmembrane region" description="Helical" evidence="6">
    <location>
        <begin position="198"/>
        <end position="220"/>
    </location>
</feature>
<feature type="domain" description="RDD" evidence="7">
    <location>
        <begin position="184"/>
        <end position="316"/>
    </location>
</feature>
<keyword evidence="4 6" id="KW-1133">Transmembrane helix</keyword>
<comment type="subcellular location">
    <subcellularLocation>
        <location evidence="1">Cell membrane</location>
        <topology evidence="1">Multi-pass membrane protein</topology>
    </subcellularLocation>
</comment>
<name>A0ABP3TKG6_9GAMM</name>
<keyword evidence="9" id="KW-1185">Reference proteome</keyword>
<feature type="transmembrane region" description="Helical" evidence="6">
    <location>
        <begin position="226"/>
        <end position="248"/>
    </location>
</feature>
<evidence type="ECO:0000313" key="8">
    <source>
        <dbReference type="EMBL" id="GAA0710777.1"/>
    </source>
</evidence>
<keyword evidence="5 6" id="KW-0472">Membrane</keyword>
<comment type="caution">
    <text evidence="8">The sequence shown here is derived from an EMBL/GenBank/DDBJ whole genome shotgun (WGS) entry which is preliminary data.</text>
</comment>
<evidence type="ECO:0000256" key="5">
    <source>
        <dbReference type="ARBA" id="ARBA00023136"/>
    </source>
</evidence>
<evidence type="ECO:0000313" key="9">
    <source>
        <dbReference type="Proteomes" id="UP001501523"/>
    </source>
</evidence>
<reference evidence="9" key="1">
    <citation type="journal article" date="2019" name="Int. J. Syst. Evol. Microbiol.">
        <title>The Global Catalogue of Microorganisms (GCM) 10K type strain sequencing project: providing services to taxonomists for standard genome sequencing and annotation.</title>
        <authorList>
            <consortium name="The Broad Institute Genomics Platform"/>
            <consortium name="The Broad Institute Genome Sequencing Center for Infectious Disease"/>
            <person name="Wu L."/>
            <person name="Ma J."/>
        </authorList>
    </citation>
    <scope>NUCLEOTIDE SEQUENCE [LARGE SCALE GENOMIC DNA]</scope>
    <source>
        <strain evidence="9">JCM 15421</strain>
    </source>
</reference>
<dbReference type="EMBL" id="BAAAEU010000006">
    <property type="protein sequence ID" value="GAA0710777.1"/>
    <property type="molecule type" value="Genomic_DNA"/>
</dbReference>
<dbReference type="Proteomes" id="UP001501523">
    <property type="component" value="Unassembled WGS sequence"/>
</dbReference>
<dbReference type="Pfam" id="PF06271">
    <property type="entry name" value="RDD"/>
    <property type="match status" value="1"/>
</dbReference>
<evidence type="ECO:0000259" key="7">
    <source>
        <dbReference type="Pfam" id="PF06271"/>
    </source>
</evidence>
<keyword evidence="3 6" id="KW-0812">Transmembrane</keyword>
<dbReference type="PANTHER" id="PTHR36115">
    <property type="entry name" value="PROLINE-RICH ANTIGEN HOMOLOG-RELATED"/>
    <property type="match status" value="1"/>
</dbReference>
<feature type="transmembrane region" description="Helical" evidence="6">
    <location>
        <begin position="339"/>
        <end position="362"/>
    </location>
</feature>
<evidence type="ECO:0000256" key="2">
    <source>
        <dbReference type="ARBA" id="ARBA00022475"/>
    </source>
</evidence>
<accession>A0ABP3TKG6</accession>
<organism evidence="8 9">
    <name type="scientific">Dokdonella soli</name>
    <dbReference type="NCBI Taxonomy" id="529810"/>
    <lineage>
        <taxon>Bacteria</taxon>
        <taxon>Pseudomonadati</taxon>
        <taxon>Pseudomonadota</taxon>
        <taxon>Gammaproteobacteria</taxon>
        <taxon>Lysobacterales</taxon>
        <taxon>Rhodanobacteraceae</taxon>
        <taxon>Dokdonella</taxon>
    </lineage>
</organism>
<proteinExistence type="predicted"/>
<keyword evidence="2" id="KW-1003">Cell membrane</keyword>
<protein>
    <recommendedName>
        <fullName evidence="7">RDD domain-containing protein</fullName>
    </recommendedName>
</protein>
<dbReference type="InterPro" id="IPR051791">
    <property type="entry name" value="Pra-immunoreactive"/>
</dbReference>
<dbReference type="InterPro" id="IPR010432">
    <property type="entry name" value="RDD"/>
</dbReference>